<protein>
    <submittedName>
        <fullName evidence="6">U36-Liphistoxin-Lsp1c_1</fullName>
    </submittedName>
    <submittedName>
        <fullName evidence="5">U43-Liphistoxin-Lsp1a_1</fullName>
    </submittedName>
</protein>
<dbReference type="EMBL" id="HAHL01000035">
    <property type="protein sequence ID" value="SNX32981.1"/>
    <property type="molecule type" value="Transcribed_RNA"/>
</dbReference>
<evidence type="ECO:0000256" key="2">
    <source>
        <dbReference type="ARBA" id="ARBA00022525"/>
    </source>
</evidence>
<accession>A0A4Q8K110</accession>
<keyword evidence="3" id="KW-0732">Signal</keyword>
<keyword evidence="2" id="KW-0964">Secreted</keyword>
<dbReference type="EMBL" id="HAHL01000020">
    <property type="protein sequence ID" value="SNX32844.1"/>
    <property type="molecule type" value="Transcribed_RNA"/>
</dbReference>
<evidence type="ECO:0000313" key="6">
    <source>
        <dbReference type="EMBL" id="SNX33486.1"/>
    </source>
</evidence>
<reference evidence="5" key="2">
    <citation type="submission" date="2019-05" db="EMBL/GenBank/DDBJ databases">
        <title>Unravelling the molecular evolution of spider venoms.</title>
        <authorList>
            <person name="Pineda S."/>
        </authorList>
    </citation>
    <scope>NUCLEOTIDE SEQUENCE</scope>
</reference>
<proteinExistence type="predicted"/>
<evidence type="ECO:0000256" key="1">
    <source>
        <dbReference type="ARBA" id="ARBA00004613"/>
    </source>
</evidence>
<evidence type="ECO:0000313" key="5">
    <source>
        <dbReference type="EMBL" id="SNX32844.1"/>
    </source>
</evidence>
<dbReference type="EMBL" id="HAHK01000117">
    <property type="protein sequence ID" value="SNX33740.1"/>
    <property type="molecule type" value="Transcribed_RNA"/>
</dbReference>
<dbReference type="InterPro" id="IPR029277">
    <property type="entry name" value="SVWC_dom"/>
</dbReference>
<organism evidence="5">
    <name type="scientific">Liphistius sp. SGP-2016</name>
    <dbReference type="NCBI Taxonomy" id="1905180"/>
    <lineage>
        <taxon>Eukaryota</taxon>
        <taxon>Metazoa</taxon>
        <taxon>Ecdysozoa</taxon>
        <taxon>Arthropoda</taxon>
        <taxon>Chelicerata</taxon>
        <taxon>Arachnida</taxon>
        <taxon>Araneae</taxon>
        <taxon>Mesothelae</taxon>
        <taxon>Liphistiidae</taxon>
        <taxon>Liphistius</taxon>
    </lineage>
</organism>
<name>A0A4Q8K110_9ARAC</name>
<dbReference type="EMBL" id="HAHK01000087">
    <property type="protein sequence ID" value="SNX33486.1"/>
    <property type="molecule type" value="Transcribed_RNA"/>
</dbReference>
<evidence type="ECO:0000256" key="3">
    <source>
        <dbReference type="SAM" id="SignalP"/>
    </source>
</evidence>
<feature type="domain" description="Single" evidence="4">
    <location>
        <begin position="35"/>
        <end position="100"/>
    </location>
</feature>
<reference evidence="5" key="1">
    <citation type="submission" date="2017-05" db="EMBL/GenBank/DDBJ databases">
        <authorList>
            <person name="QRISCLOUD D."/>
        </authorList>
    </citation>
    <scope>NUCLEOTIDE SEQUENCE</scope>
</reference>
<dbReference type="SMART" id="SM01318">
    <property type="entry name" value="SVWC"/>
    <property type="match status" value="1"/>
</dbReference>
<dbReference type="GO" id="GO:0005576">
    <property type="term" value="C:extracellular region"/>
    <property type="evidence" value="ECO:0007669"/>
    <property type="project" value="UniProtKB-SubCell"/>
</dbReference>
<dbReference type="AlphaFoldDB" id="A0A4Q8K110"/>
<feature type="signal peptide" evidence="3">
    <location>
        <begin position="1"/>
        <end position="21"/>
    </location>
</feature>
<dbReference type="EMBL" id="HAHK01000232">
    <property type="protein sequence ID" value="SNX34733.1"/>
    <property type="molecule type" value="Transcribed_RNA"/>
</dbReference>
<dbReference type="EMBL" id="HAHK01000207">
    <property type="protein sequence ID" value="SNX34508.1"/>
    <property type="molecule type" value="Transcribed_RNA"/>
</dbReference>
<feature type="chain" id="PRO_5033444248" evidence="3">
    <location>
        <begin position="22"/>
        <end position="101"/>
    </location>
</feature>
<comment type="subcellular location">
    <subcellularLocation>
        <location evidence="1">Secreted</location>
    </subcellularLocation>
</comment>
<evidence type="ECO:0000259" key="4">
    <source>
        <dbReference type="SMART" id="SM01318"/>
    </source>
</evidence>
<dbReference type="Pfam" id="PF15430">
    <property type="entry name" value="SVWC"/>
    <property type="match status" value="1"/>
</dbReference>
<sequence length="101" mass="11296">MAKFILLVVILGISVPMQILAYAYNIEMDTTSGFCKVTEVLKIPVRKVGYYDKACERFKCFEGMLAGVGCGPIPRHTMGNRCRLVRGEGHYPDCCLQLKCD</sequence>